<gene>
    <name evidence="3" type="ORF">SMACR_00786</name>
</gene>
<dbReference type="EMBL" id="NMPR01000019">
    <property type="protein sequence ID" value="KAA8634732.1"/>
    <property type="molecule type" value="Genomic_DNA"/>
</dbReference>
<feature type="compositionally biased region" description="Low complexity" evidence="1">
    <location>
        <begin position="35"/>
        <end position="72"/>
    </location>
</feature>
<feature type="region of interest" description="Disordered" evidence="1">
    <location>
        <begin position="545"/>
        <end position="804"/>
    </location>
</feature>
<evidence type="ECO:0000313" key="4">
    <source>
        <dbReference type="Proteomes" id="UP000433876"/>
    </source>
</evidence>
<dbReference type="InterPro" id="IPR028163">
    <property type="entry name" value="HAUS_6_N"/>
</dbReference>
<feature type="domain" description="HAUS augmin-like complex subunit 6 N-terminal" evidence="2">
    <location>
        <begin position="80"/>
        <end position="316"/>
    </location>
</feature>
<dbReference type="Proteomes" id="UP000433876">
    <property type="component" value="Unassembled WGS sequence"/>
</dbReference>
<dbReference type="AlphaFoldDB" id="A0A8S9A3F6"/>
<dbReference type="VEuPathDB" id="FungiDB:SMAC_00786"/>
<comment type="caution">
    <text evidence="3">The sequence shown here is derived from an EMBL/GenBank/DDBJ whole genome shotgun (WGS) entry which is preliminary data.</text>
</comment>
<sequence>MASHHLSSNVPRTKTVRSTGTSNSSLNKPIGLSRSTASATSHASHTTYTSSITSATGPPSTTNPTPNTSNTSHVSNISLFLTNLRLLDLDLLPDWPDINAATFSVKDAAQGQKKRIQCVEWALFQLFNLWDPGETRNKLKPFFPPLENVQSLNLRAALVRSLEQAKKNGVLDRDAIVRKTMLDECKGDRLEEILAAFSSAVLKRVVAEQQRNDPRKRHPALAQALALEDRGYSSDRSELTALIVAHRASLCRTLKDKKVMTERFREVSDLLKIKEQAIADRRQRATASQRRRQNEGKETSHEVKLDVWRTVRNNWSGNEWWLETLLHGERNTQKDGVLSAPFDRVWRRVQAGRIFELEDKSDSLLDELDNRVKSHEERLQRWQTFRQQMFGKTNKESITKESMAEPKLKGINLGLRGHEGLHRGRTARRRTLLNPITPNELRDDYKEILRGFKLELSNVDPKLSSTPSWLQKPREPSRQEFDVEVISDISDHERNLAAAPSRTFRQELTAAEGSSYQPILERLKSVHEQGEALARSDDINAAASTRLRRPATQYANYTKIEEGSSRLTRNQQREEATSPTPPQVSVSPPRRRPSLISRKGKQPEKLPSSTASSDRPPSPLTEQGRHEQYSFQPYPEPQQLADQILASVDAASPSPLNKPRHTLSLAERTRLTLARRHPQAAAQNAEVDADADEEDTYFPPIRSASHKRSHTISSPYKASTPIGTPDATSNIARGGTGAVVGSSSTYEDLETRTRRSMANFESAQKKAQLERRRSERNPKQLAPPLRGGGYFPAVGEEGEGEDTEGNSALLLAEELLSAGQDVDYDAVFRSRPKIAMSPTPEKEEEGRFRGWE</sequence>
<feature type="region of interest" description="Disordered" evidence="1">
    <location>
        <begin position="1"/>
        <end position="72"/>
    </location>
</feature>
<reference evidence="3 4" key="1">
    <citation type="submission" date="2017-07" db="EMBL/GenBank/DDBJ databases">
        <title>Genome sequence of the Sordaria macrospora wild type strain R19027.</title>
        <authorList>
            <person name="Nowrousian M."/>
            <person name="Teichert I."/>
            <person name="Kueck U."/>
        </authorList>
    </citation>
    <scope>NUCLEOTIDE SEQUENCE [LARGE SCALE GENOMIC DNA]</scope>
    <source>
        <strain evidence="3 4">R19027</strain>
        <tissue evidence="3">Mycelium</tissue>
    </source>
</reference>
<proteinExistence type="predicted"/>
<feature type="compositionally biased region" description="Acidic residues" evidence="1">
    <location>
        <begin position="687"/>
        <end position="696"/>
    </location>
</feature>
<evidence type="ECO:0000259" key="2">
    <source>
        <dbReference type="Pfam" id="PF14661"/>
    </source>
</evidence>
<accession>A0A8S9A3F6</accession>
<evidence type="ECO:0000256" key="1">
    <source>
        <dbReference type="SAM" id="MobiDB-lite"/>
    </source>
</evidence>
<dbReference type="Pfam" id="PF14661">
    <property type="entry name" value="HAUS6_N"/>
    <property type="match status" value="1"/>
</dbReference>
<name>A0A8S9A3F6_SORMA</name>
<organism evidence="3 4">
    <name type="scientific">Sordaria macrospora</name>
    <dbReference type="NCBI Taxonomy" id="5147"/>
    <lineage>
        <taxon>Eukaryota</taxon>
        <taxon>Fungi</taxon>
        <taxon>Dikarya</taxon>
        <taxon>Ascomycota</taxon>
        <taxon>Pezizomycotina</taxon>
        <taxon>Sordariomycetes</taxon>
        <taxon>Sordariomycetidae</taxon>
        <taxon>Sordariales</taxon>
        <taxon>Sordariaceae</taxon>
        <taxon>Sordaria</taxon>
    </lineage>
</organism>
<feature type="compositionally biased region" description="Basic and acidic residues" evidence="1">
    <location>
        <begin position="763"/>
        <end position="778"/>
    </location>
</feature>
<feature type="compositionally biased region" description="Polar residues" evidence="1">
    <location>
        <begin position="1"/>
        <end position="27"/>
    </location>
</feature>
<protein>
    <recommendedName>
        <fullName evidence="2">HAUS augmin-like complex subunit 6 N-terminal domain-containing protein</fullName>
    </recommendedName>
</protein>
<evidence type="ECO:0000313" key="3">
    <source>
        <dbReference type="EMBL" id="KAA8634732.1"/>
    </source>
</evidence>